<dbReference type="Proteomes" id="UP000186922">
    <property type="component" value="Unassembled WGS sequence"/>
</dbReference>
<feature type="compositionally biased region" description="Polar residues" evidence="1">
    <location>
        <begin position="91"/>
        <end position="108"/>
    </location>
</feature>
<feature type="region of interest" description="Disordered" evidence="1">
    <location>
        <begin position="68"/>
        <end position="108"/>
    </location>
</feature>
<proteinExistence type="predicted"/>
<accession>A0A1D1VJK6</accession>
<reference evidence="2 3" key="1">
    <citation type="journal article" date="2016" name="Nat. Commun.">
        <title>Extremotolerant tardigrade genome and improved radiotolerance of human cultured cells by tardigrade-unique protein.</title>
        <authorList>
            <person name="Hashimoto T."/>
            <person name="Horikawa D.D."/>
            <person name="Saito Y."/>
            <person name="Kuwahara H."/>
            <person name="Kozuka-Hata H."/>
            <person name="Shin-I T."/>
            <person name="Minakuchi Y."/>
            <person name="Ohishi K."/>
            <person name="Motoyama A."/>
            <person name="Aizu T."/>
            <person name="Enomoto A."/>
            <person name="Kondo K."/>
            <person name="Tanaka S."/>
            <person name="Hara Y."/>
            <person name="Koshikawa S."/>
            <person name="Sagara H."/>
            <person name="Miura T."/>
            <person name="Yokobori S."/>
            <person name="Miyagawa K."/>
            <person name="Suzuki Y."/>
            <person name="Kubo T."/>
            <person name="Oyama M."/>
            <person name="Kohara Y."/>
            <person name="Fujiyama A."/>
            <person name="Arakawa K."/>
            <person name="Katayama T."/>
            <person name="Toyoda A."/>
            <person name="Kunieda T."/>
        </authorList>
    </citation>
    <scope>NUCLEOTIDE SEQUENCE [LARGE SCALE GENOMIC DNA]</scope>
    <source>
        <strain evidence="2 3">YOKOZUNA-1</strain>
    </source>
</reference>
<feature type="compositionally biased region" description="Polar residues" evidence="1">
    <location>
        <begin position="68"/>
        <end position="83"/>
    </location>
</feature>
<dbReference type="AlphaFoldDB" id="A0A1D1VJK6"/>
<evidence type="ECO:0000256" key="1">
    <source>
        <dbReference type="SAM" id="MobiDB-lite"/>
    </source>
</evidence>
<keyword evidence="3" id="KW-1185">Reference proteome</keyword>
<sequence>MPSSSVVSRFSAASRAVKRGKSRVSPCITSMRFPRRLRVCKLRSGAKKSLSLLVIRVRLLCDKSRCSSWGRTSKTNSNRNSKCGSAEDSPLNVNSWSSGFSSDLRNSI</sequence>
<gene>
    <name evidence="2" type="primary">RvY_10147-1</name>
    <name evidence="2" type="synonym">RvY_10147.1</name>
    <name evidence="2" type="ORF">RvY_10147</name>
</gene>
<organism evidence="2 3">
    <name type="scientific">Ramazzottius varieornatus</name>
    <name type="common">Water bear</name>
    <name type="synonym">Tardigrade</name>
    <dbReference type="NCBI Taxonomy" id="947166"/>
    <lineage>
        <taxon>Eukaryota</taxon>
        <taxon>Metazoa</taxon>
        <taxon>Ecdysozoa</taxon>
        <taxon>Tardigrada</taxon>
        <taxon>Eutardigrada</taxon>
        <taxon>Parachela</taxon>
        <taxon>Hypsibioidea</taxon>
        <taxon>Ramazzottiidae</taxon>
        <taxon>Ramazzottius</taxon>
    </lineage>
</organism>
<name>A0A1D1VJK6_RAMVA</name>
<evidence type="ECO:0000313" key="2">
    <source>
        <dbReference type="EMBL" id="GAU99103.1"/>
    </source>
</evidence>
<comment type="caution">
    <text evidence="2">The sequence shown here is derived from an EMBL/GenBank/DDBJ whole genome shotgun (WGS) entry which is preliminary data.</text>
</comment>
<protein>
    <submittedName>
        <fullName evidence="2">Uncharacterized protein</fullName>
    </submittedName>
</protein>
<dbReference type="EMBL" id="BDGG01000005">
    <property type="protein sequence ID" value="GAU99103.1"/>
    <property type="molecule type" value="Genomic_DNA"/>
</dbReference>
<evidence type="ECO:0000313" key="3">
    <source>
        <dbReference type="Proteomes" id="UP000186922"/>
    </source>
</evidence>